<sequence>MIQTLKGIIRIFCAYGLEFKDTAFFTHDWYARIPTLELAYKKSNHSSTGKAPAMLEEGCNLKLPYDTIKKDLTDIHPTASSFIIILGKERH</sequence>
<dbReference type="Gene3D" id="3.30.420.10">
    <property type="entry name" value="Ribonuclease H-like superfamily/Ribonuclease H"/>
    <property type="match status" value="1"/>
</dbReference>
<dbReference type="EMBL" id="AVOT02040261">
    <property type="protein sequence ID" value="MBW0535468.1"/>
    <property type="molecule type" value="Genomic_DNA"/>
</dbReference>
<comment type="caution">
    <text evidence="1">The sequence shown here is derived from an EMBL/GenBank/DDBJ whole genome shotgun (WGS) entry which is preliminary data.</text>
</comment>
<proteinExistence type="predicted"/>
<dbReference type="InterPro" id="IPR036397">
    <property type="entry name" value="RNaseH_sf"/>
</dbReference>
<keyword evidence="2" id="KW-1185">Reference proteome</keyword>
<dbReference type="GO" id="GO:0003676">
    <property type="term" value="F:nucleic acid binding"/>
    <property type="evidence" value="ECO:0007669"/>
    <property type="project" value="InterPro"/>
</dbReference>
<name>A0A9Q3FCI5_9BASI</name>
<accession>A0A9Q3FCI5</accession>
<reference evidence="1" key="1">
    <citation type="submission" date="2021-03" db="EMBL/GenBank/DDBJ databases">
        <title>Draft genome sequence of rust myrtle Austropuccinia psidii MF-1, a brazilian biotype.</title>
        <authorList>
            <person name="Quecine M.C."/>
            <person name="Pachon D.M.R."/>
            <person name="Bonatelli M.L."/>
            <person name="Correr F.H."/>
            <person name="Franceschini L.M."/>
            <person name="Leite T.F."/>
            <person name="Margarido G.R.A."/>
            <person name="Almeida C.A."/>
            <person name="Ferrarezi J.A."/>
            <person name="Labate C.A."/>
        </authorList>
    </citation>
    <scope>NUCLEOTIDE SEQUENCE</scope>
    <source>
        <strain evidence="1">MF-1</strain>
    </source>
</reference>
<evidence type="ECO:0000313" key="2">
    <source>
        <dbReference type="Proteomes" id="UP000765509"/>
    </source>
</evidence>
<dbReference type="Proteomes" id="UP000765509">
    <property type="component" value="Unassembled WGS sequence"/>
</dbReference>
<evidence type="ECO:0000313" key="1">
    <source>
        <dbReference type="EMBL" id="MBW0535468.1"/>
    </source>
</evidence>
<organism evidence="1 2">
    <name type="scientific">Austropuccinia psidii MF-1</name>
    <dbReference type="NCBI Taxonomy" id="1389203"/>
    <lineage>
        <taxon>Eukaryota</taxon>
        <taxon>Fungi</taxon>
        <taxon>Dikarya</taxon>
        <taxon>Basidiomycota</taxon>
        <taxon>Pucciniomycotina</taxon>
        <taxon>Pucciniomycetes</taxon>
        <taxon>Pucciniales</taxon>
        <taxon>Sphaerophragmiaceae</taxon>
        <taxon>Austropuccinia</taxon>
    </lineage>
</organism>
<gene>
    <name evidence="1" type="ORF">O181_075183</name>
</gene>
<dbReference type="AlphaFoldDB" id="A0A9Q3FCI5"/>
<protein>
    <submittedName>
        <fullName evidence="1">Uncharacterized protein</fullName>
    </submittedName>
</protein>